<keyword evidence="1" id="KW-0472">Membrane</keyword>
<proteinExistence type="predicted"/>
<evidence type="ECO:0000313" key="3">
    <source>
        <dbReference type="Proteomes" id="UP000249700"/>
    </source>
</evidence>
<name>A0A328XP38_9GAMM</name>
<evidence type="ECO:0000256" key="1">
    <source>
        <dbReference type="SAM" id="Phobius"/>
    </source>
</evidence>
<dbReference type="AlphaFoldDB" id="A0A328XP38"/>
<feature type="transmembrane region" description="Helical" evidence="1">
    <location>
        <begin position="12"/>
        <end position="33"/>
    </location>
</feature>
<accession>A0A328XP38</accession>
<organism evidence="2 3">
    <name type="scientific">Onishia taeanensis</name>
    <dbReference type="NCBI Taxonomy" id="284577"/>
    <lineage>
        <taxon>Bacteria</taxon>
        <taxon>Pseudomonadati</taxon>
        <taxon>Pseudomonadota</taxon>
        <taxon>Gammaproteobacteria</taxon>
        <taxon>Oceanospirillales</taxon>
        <taxon>Halomonadaceae</taxon>
        <taxon>Onishia</taxon>
    </lineage>
</organism>
<evidence type="ECO:0000313" key="2">
    <source>
        <dbReference type="EMBL" id="RAR61573.1"/>
    </source>
</evidence>
<comment type="caution">
    <text evidence="2">The sequence shown here is derived from an EMBL/GenBank/DDBJ whole genome shotgun (WGS) entry which is preliminary data.</text>
</comment>
<keyword evidence="1" id="KW-0812">Transmembrane</keyword>
<keyword evidence="1" id="KW-1133">Transmembrane helix</keyword>
<dbReference type="EMBL" id="QLSX01000005">
    <property type="protein sequence ID" value="RAR61573.1"/>
    <property type="molecule type" value="Genomic_DNA"/>
</dbReference>
<reference evidence="2 3" key="1">
    <citation type="submission" date="2018-06" db="EMBL/GenBank/DDBJ databases">
        <title>Comparative analysis of microorganisms from saline springs in Andes Mountain Range, Colombia.</title>
        <authorList>
            <person name="Rubin E."/>
        </authorList>
    </citation>
    <scope>NUCLEOTIDE SEQUENCE [LARGE SCALE GENOMIC DNA]</scope>
    <source>
        <strain evidence="2 3">USBA-857</strain>
    </source>
</reference>
<gene>
    <name evidence="2" type="ORF">BCL93_105174</name>
</gene>
<protein>
    <submittedName>
        <fullName evidence="2">Uncharacterized protein</fullName>
    </submittedName>
</protein>
<dbReference type="Proteomes" id="UP000249700">
    <property type="component" value="Unassembled WGS sequence"/>
</dbReference>
<sequence length="83" mass="9878">MVAFTRTINLGGLLCVFISRSISIWMYIQFYWFQQNAQAHEFCMDCSSRINFYTYQWIRCGKGAQDNIVERAYVFKSINERVV</sequence>